<dbReference type="Proteomes" id="UP001642406">
    <property type="component" value="Unassembled WGS sequence"/>
</dbReference>
<feature type="compositionally biased region" description="Polar residues" evidence="1">
    <location>
        <begin position="481"/>
        <end position="492"/>
    </location>
</feature>
<dbReference type="InterPro" id="IPR046341">
    <property type="entry name" value="SET_dom_sf"/>
</dbReference>
<keyword evidence="3" id="KW-1185">Reference proteome</keyword>
<evidence type="ECO:0000313" key="3">
    <source>
        <dbReference type="Proteomes" id="UP001642406"/>
    </source>
</evidence>
<evidence type="ECO:0000256" key="1">
    <source>
        <dbReference type="SAM" id="MobiDB-lite"/>
    </source>
</evidence>
<feature type="region of interest" description="Disordered" evidence="1">
    <location>
        <begin position="542"/>
        <end position="568"/>
    </location>
</feature>
<protein>
    <recommendedName>
        <fullName evidence="4">SET domain-containing protein</fullName>
    </recommendedName>
</protein>
<sequence length="568" mass="62913">MAHAQQSIDALPIWQRLNCIAFNNTRIDAIPGKGSGLVAIVSSHQTSSSTAADAQSNTSHDTSSPLISVPAGLVLHSEAVEDYAKQDRNFRVLLDAAGHQSSRGDILLFLLVQLVISSKQHDEDRAALRTPWTDYVRFLPADVPLPTLWTDEERRLLQGTSLEIAVRAKLLALEHEFDQLREQSSDIPFWLVALWDRKFPPQLRDWILVDAWYRSRCLELPHLGPSMVPCIDMVNHSSTPNAYYEDRTAAPAAEAGVVLLLRPGQHVATSDEITISYTGSKGDEIPAADNFKPASEMLFSYGFIDPESIRRSLVLPVQPFPDDPLAKAKLHAFGGLAPRLEIEQLQVDSGADSDDDHADGQDGKGAARIRWTCPFVYLMCVNEEDGIDFRLRQETDGSTQLRMFWQDNDVTDKAQDFESLTSAHELAPLFRLRVVTVLQEIIESHLERMQAAGSGQSDDDSDDDNEGDDEEVVGKDDTDMADNNGSHNNGIRSSVAKQAEILRDIESRVLSRALETLEAERSDLLSNATVVAYLGSMEISQNDLANDQVPNQGQADEPMHESEDDDFS</sequence>
<feature type="compositionally biased region" description="Polar residues" evidence="1">
    <location>
        <begin position="542"/>
        <end position="554"/>
    </location>
</feature>
<dbReference type="PANTHER" id="PTHR13271">
    <property type="entry name" value="UNCHARACTERIZED PUTATIVE METHYLTRANSFERASE"/>
    <property type="match status" value="1"/>
</dbReference>
<accession>A0ABP0BXI4</accession>
<evidence type="ECO:0000313" key="2">
    <source>
        <dbReference type="EMBL" id="CAK7224333.1"/>
    </source>
</evidence>
<name>A0ABP0BXI4_9PEZI</name>
<dbReference type="CDD" id="cd10527">
    <property type="entry name" value="SET_LSMT"/>
    <property type="match status" value="1"/>
</dbReference>
<dbReference type="SUPFAM" id="SSF82199">
    <property type="entry name" value="SET domain"/>
    <property type="match status" value="1"/>
</dbReference>
<organism evidence="2 3">
    <name type="scientific">Sporothrix bragantina</name>
    <dbReference type="NCBI Taxonomy" id="671064"/>
    <lineage>
        <taxon>Eukaryota</taxon>
        <taxon>Fungi</taxon>
        <taxon>Dikarya</taxon>
        <taxon>Ascomycota</taxon>
        <taxon>Pezizomycotina</taxon>
        <taxon>Sordariomycetes</taxon>
        <taxon>Sordariomycetidae</taxon>
        <taxon>Ophiostomatales</taxon>
        <taxon>Ophiostomataceae</taxon>
        <taxon>Sporothrix</taxon>
    </lineage>
</organism>
<dbReference type="Gene3D" id="3.90.1410.10">
    <property type="entry name" value="set domain protein methyltransferase, domain 1"/>
    <property type="match status" value="1"/>
</dbReference>
<dbReference type="InterPro" id="IPR050600">
    <property type="entry name" value="SETD3_SETD6_MTase"/>
</dbReference>
<proteinExistence type="predicted"/>
<feature type="region of interest" description="Disordered" evidence="1">
    <location>
        <begin position="448"/>
        <end position="492"/>
    </location>
</feature>
<dbReference type="EMBL" id="CAWUHC010000048">
    <property type="protein sequence ID" value="CAK7224333.1"/>
    <property type="molecule type" value="Genomic_DNA"/>
</dbReference>
<dbReference type="PANTHER" id="PTHR13271:SF76">
    <property type="entry name" value="SET DOMAIN-CONTAINING PROTEIN 8"/>
    <property type="match status" value="1"/>
</dbReference>
<feature type="compositionally biased region" description="Acidic residues" evidence="1">
    <location>
        <begin position="457"/>
        <end position="471"/>
    </location>
</feature>
<gene>
    <name evidence="2" type="ORF">SBRCBS47491_005513</name>
</gene>
<reference evidence="2 3" key="1">
    <citation type="submission" date="2024-01" db="EMBL/GenBank/DDBJ databases">
        <authorList>
            <person name="Allen C."/>
            <person name="Tagirdzhanova G."/>
        </authorList>
    </citation>
    <scope>NUCLEOTIDE SEQUENCE [LARGE SCALE GENOMIC DNA]</scope>
</reference>
<comment type="caution">
    <text evidence="2">The sequence shown here is derived from an EMBL/GenBank/DDBJ whole genome shotgun (WGS) entry which is preliminary data.</text>
</comment>
<evidence type="ECO:0008006" key="4">
    <source>
        <dbReference type="Google" id="ProtNLM"/>
    </source>
</evidence>